<dbReference type="InterPro" id="IPR002088">
    <property type="entry name" value="Prenyl_trans_a"/>
</dbReference>
<protein>
    <recommendedName>
        <fullName evidence="7">Protein prenylyltransferase</fullName>
    </recommendedName>
</protein>
<sequence>MSRALETEVKKSLASANPAEAYDQISRIFLSPPGDALLELEILAKSVPLPEGCHVLQDGHCVGVSKLGLVQAFLVARKILHSHRGGSEQRPDQEALAATAVILLMDPEHLTAANTRKRLLQGQRTLGDSSFSARLLAEKFFLDSLLTSRLHRHTKSPTLWGHLQWLLPLFKSYGLPVDIQDDINKIVFTAGERHPRNYYAWNHARYLLKLHGQPDTSTLQGLLDSVRTWCFQHHTDISGWTFLYVLLSVTAPLDTACPRSVFSQVTKLAKSLQLTNESVWVFLRTLTASSLVGEEEYLEFFALAEDLAETSTELEARSVLLSARRWCETYRSIVETGPSRTTSSEP</sequence>
<dbReference type="GO" id="GO:0005737">
    <property type="term" value="C:cytoplasm"/>
    <property type="evidence" value="ECO:0007669"/>
    <property type="project" value="TreeGrafter"/>
</dbReference>
<dbReference type="AlphaFoldDB" id="A0AA40EJM1"/>
<name>A0AA40EJM1_9PEZI</name>
<keyword evidence="2" id="KW-0637">Prenyltransferase</keyword>
<dbReference type="EMBL" id="JAUKUD010000006">
    <property type="protein sequence ID" value="KAK0740558.1"/>
    <property type="molecule type" value="Genomic_DNA"/>
</dbReference>
<accession>A0AA40EJM1</accession>
<dbReference type="PANTHER" id="PTHR11129">
    <property type="entry name" value="PROTEIN FARNESYLTRANSFERASE ALPHA SUBUNIT/RAB GERANYLGERANYL TRANSFERASE ALPHA SUBUNIT"/>
    <property type="match status" value="1"/>
</dbReference>
<dbReference type="SUPFAM" id="SSF48439">
    <property type="entry name" value="Protein prenylyltransferase"/>
    <property type="match status" value="1"/>
</dbReference>
<evidence type="ECO:0000256" key="2">
    <source>
        <dbReference type="ARBA" id="ARBA00022602"/>
    </source>
</evidence>
<keyword evidence="6" id="KW-1185">Reference proteome</keyword>
<dbReference type="Pfam" id="PF01239">
    <property type="entry name" value="PPTA"/>
    <property type="match status" value="1"/>
</dbReference>
<dbReference type="Proteomes" id="UP001172155">
    <property type="component" value="Unassembled WGS sequence"/>
</dbReference>
<proteinExistence type="inferred from homology"/>
<comment type="caution">
    <text evidence="5">The sequence shown here is derived from an EMBL/GenBank/DDBJ whole genome shotgun (WGS) entry which is preliminary data.</text>
</comment>
<comment type="similarity">
    <text evidence="1">Belongs to the protein prenyltransferase subunit alpha family.</text>
</comment>
<evidence type="ECO:0000313" key="6">
    <source>
        <dbReference type="Proteomes" id="UP001172155"/>
    </source>
</evidence>
<dbReference type="GO" id="GO:0008318">
    <property type="term" value="F:protein prenyltransferase activity"/>
    <property type="evidence" value="ECO:0007669"/>
    <property type="project" value="InterPro"/>
</dbReference>
<keyword evidence="4" id="KW-0677">Repeat</keyword>
<dbReference type="PANTHER" id="PTHR11129:SF3">
    <property type="entry name" value="PROTEIN PRENYLTRANSFERASE ALPHA SUBUNIT REPEAT-CONTAINING PROTEIN 1"/>
    <property type="match status" value="1"/>
</dbReference>
<gene>
    <name evidence="5" type="ORF">B0T18DRAFT_211644</name>
</gene>
<evidence type="ECO:0000256" key="1">
    <source>
        <dbReference type="ARBA" id="ARBA00006734"/>
    </source>
</evidence>
<evidence type="ECO:0000256" key="4">
    <source>
        <dbReference type="ARBA" id="ARBA00022737"/>
    </source>
</evidence>
<evidence type="ECO:0000313" key="5">
    <source>
        <dbReference type="EMBL" id="KAK0740558.1"/>
    </source>
</evidence>
<reference evidence="5" key="1">
    <citation type="submission" date="2023-06" db="EMBL/GenBank/DDBJ databases">
        <title>Genome-scale phylogeny and comparative genomics of the fungal order Sordariales.</title>
        <authorList>
            <consortium name="Lawrence Berkeley National Laboratory"/>
            <person name="Hensen N."/>
            <person name="Bonometti L."/>
            <person name="Westerberg I."/>
            <person name="Brannstrom I.O."/>
            <person name="Guillou S."/>
            <person name="Cros-Aarteil S."/>
            <person name="Calhoun S."/>
            <person name="Haridas S."/>
            <person name="Kuo A."/>
            <person name="Mondo S."/>
            <person name="Pangilinan J."/>
            <person name="Riley R."/>
            <person name="LaButti K."/>
            <person name="Andreopoulos B."/>
            <person name="Lipzen A."/>
            <person name="Chen C."/>
            <person name="Yanf M."/>
            <person name="Daum C."/>
            <person name="Ng V."/>
            <person name="Clum A."/>
            <person name="Steindorff A."/>
            <person name="Ohm R."/>
            <person name="Martin F."/>
            <person name="Silar P."/>
            <person name="Natvig D."/>
            <person name="Lalanne C."/>
            <person name="Gautier V."/>
            <person name="Ament-velasquez S.L."/>
            <person name="Kruys A."/>
            <person name="Hutchinson M.I."/>
            <person name="Powell A.J."/>
            <person name="Barry K."/>
            <person name="Miller A.N."/>
            <person name="Grigoriev I.V."/>
            <person name="Debuchy R."/>
            <person name="Gladieux P."/>
            <person name="Thoren M.H."/>
            <person name="Johannesson H."/>
        </authorList>
    </citation>
    <scope>NUCLEOTIDE SEQUENCE</scope>
    <source>
        <strain evidence="5">SMH3187-1</strain>
    </source>
</reference>
<evidence type="ECO:0008006" key="7">
    <source>
        <dbReference type="Google" id="ProtNLM"/>
    </source>
</evidence>
<dbReference type="Gene3D" id="1.25.40.120">
    <property type="entry name" value="Protein prenylyltransferase"/>
    <property type="match status" value="1"/>
</dbReference>
<keyword evidence="3" id="KW-0808">Transferase</keyword>
<evidence type="ECO:0000256" key="3">
    <source>
        <dbReference type="ARBA" id="ARBA00022679"/>
    </source>
</evidence>
<organism evidence="5 6">
    <name type="scientific">Schizothecium vesticola</name>
    <dbReference type="NCBI Taxonomy" id="314040"/>
    <lineage>
        <taxon>Eukaryota</taxon>
        <taxon>Fungi</taxon>
        <taxon>Dikarya</taxon>
        <taxon>Ascomycota</taxon>
        <taxon>Pezizomycotina</taxon>
        <taxon>Sordariomycetes</taxon>
        <taxon>Sordariomycetidae</taxon>
        <taxon>Sordariales</taxon>
        <taxon>Schizotheciaceae</taxon>
        <taxon>Schizothecium</taxon>
    </lineage>
</organism>